<dbReference type="InterPro" id="IPR036291">
    <property type="entry name" value="NAD(P)-bd_dom_sf"/>
</dbReference>
<keyword evidence="5" id="KW-1185">Reference proteome</keyword>
<comment type="similarity">
    <text evidence="1">Belongs to the 3-beta-HSD family.</text>
</comment>
<dbReference type="Gene3D" id="3.40.50.720">
    <property type="entry name" value="NAD(P)-binding Rossmann-like Domain"/>
    <property type="match status" value="1"/>
</dbReference>
<dbReference type="Proteomes" id="UP000238350">
    <property type="component" value="Unassembled WGS sequence"/>
</dbReference>
<keyword evidence="2" id="KW-0560">Oxidoreductase</keyword>
<sequence length="338" mass="37254">MTSALKSVLLVGGSGFLGLHLINEFWQLEPRPEIHVFDIRELPDTSGYKFDRSKIVVHVGDLTKEEDVKAALSASSPQIVVHSASPIHGMGKEIYHKVNVVGTKTLIKCCEDAKVPALIYTSSAGVVFNGEDLFGPDERLPFPSKAMDAYNSTKQEAEVFVLKANGALKTVALRPAGIFGPGDRQMIPSLRTMAERGQHKIQLGDNLNLFDVTYVGNVAYSHVLAAQKLMENAPGVAGEAFFITNDEPIYFWSLAKQIWKHDGYIAERQFVIPKSLGVVLGYLSQWGCALVGKEPSFTAFRVRTACATRYYNISKAKERLGYSPKWSLDEAIEETLKA</sequence>
<dbReference type="Pfam" id="PF01073">
    <property type="entry name" value="3Beta_HSD"/>
    <property type="match status" value="1"/>
</dbReference>
<name>A0A2T0FBY0_9ASCO</name>
<dbReference type="STRING" id="45607.A0A2T0FBY0"/>
<evidence type="ECO:0000313" key="4">
    <source>
        <dbReference type="EMBL" id="PRT52465.1"/>
    </source>
</evidence>
<dbReference type="GO" id="GO:0006694">
    <property type="term" value="P:steroid biosynthetic process"/>
    <property type="evidence" value="ECO:0007669"/>
    <property type="project" value="InterPro"/>
</dbReference>
<evidence type="ECO:0000259" key="3">
    <source>
        <dbReference type="Pfam" id="PF01073"/>
    </source>
</evidence>
<dbReference type="EMBL" id="NDIQ01000001">
    <property type="protein sequence ID" value="PRT52465.1"/>
    <property type="molecule type" value="Genomic_DNA"/>
</dbReference>
<protein>
    <submittedName>
        <fullName evidence="4">Sterol-4-alpha-carboxylate 3-dehydrogenase, decarboxylating</fullName>
    </submittedName>
</protein>
<dbReference type="PANTHER" id="PTHR43245:SF51">
    <property type="entry name" value="SHORT CHAIN DEHYDROGENASE_REDUCTASE FAMILY 42E, MEMBER 2"/>
    <property type="match status" value="1"/>
</dbReference>
<reference evidence="4 5" key="1">
    <citation type="submission" date="2017-04" db="EMBL/GenBank/DDBJ databases">
        <title>Genome sequencing of [Candida] sorbophila.</title>
        <authorList>
            <person name="Ahn J.O."/>
        </authorList>
    </citation>
    <scope>NUCLEOTIDE SEQUENCE [LARGE SCALE GENOMIC DNA]</scope>
    <source>
        <strain evidence="4 5">DS02</strain>
    </source>
</reference>
<dbReference type="RefSeq" id="XP_024662411.1">
    <property type="nucleotide sequence ID" value="XM_024806643.1"/>
</dbReference>
<dbReference type="InterPro" id="IPR002225">
    <property type="entry name" value="3Beta_OHSteriod_DH/Estase"/>
</dbReference>
<dbReference type="PANTHER" id="PTHR43245">
    <property type="entry name" value="BIFUNCTIONAL POLYMYXIN RESISTANCE PROTEIN ARNA"/>
    <property type="match status" value="1"/>
</dbReference>
<evidence type="ECO:0000256" key="1">
    <source>
        <dbReference type="ARBA" id="ARBA00009219"/>
    </source>
</evidence>
<evidence type="ECO:0000313" key="5">
    <source>
        <dbReference type="Proteomes" id="UP000238350"/>
    </source>
</evidence>
<dbReference type="GO" id="GO:0016616">
    <property type="term" value="F:oxidoreductase activity, acting on the CH-OH group of donors, NAD or NADP as acceptor"/>
    <property type="evidence" value="ECO:0007669"/>
    <property type="project" value="InterPro"/>
</dbReference>
<dbReference type="GeneID" id="36513834"/>
<gene>
    <name evidence="4" type="ORF">B9G98_00085</name>
</gene>
<organism evidence="4 5">
    <name type="scientific">Wickerhamiella sorbophila</name>
    <dbReference type="NCBI Taxonomy" id="45607"/>
    <lineage>
        <taxon>Eukaryota</taxon>
        <taxon>Fungi</taxon>
        <taxon>Dikarya</taxon>
        <taxon>Ascomycota</taxon>
        <taxon>Saccharomycotina</taxon>
        <taxon>Dipodascomycetes</taxon>
        <taxon>Dipodascales</taxon>
        <taxon>Trichomonascaceae</taxon>
        <taxon>Wickerhamiella</taxon>
    </lineage>
</organism>
<dbReference type="AlphaFoldDB" id="A0A2T0FBY0"/>
<comment type="caution">
    <text evidence="4">The sequence shown here is derived from an EMBL/GenBank/DDBJ whole genome shotgun (WGS) entry which is preliminary data.</text>
</comment>
<feature type="domain" description="3-beta hydroxysteroid dehydrogenase/isomerase" evidence="3">
    <location>
        <begin position="10"/>
        <end position="272"/>
    </location>
</feature>
<proteinExistence type="inferred from homology"/>
<evidence type="ECO:0000256" key="2">
    <source>
        <dbReference type="ARBA" id="ARBA00023002"/>
    </source>
</evidence>
<accession>A0A2T0FBY0</accession>
<dbReference type="InterPro" id="IPR050177">
    <property type="entry name" value="Lipid_A_modif_metabolic_enz"/>
</dbReference>
<dbReference type="OrthoDB" id="10058185at2759"/>
<dbReference type="SUPFAM" id="SSF51735">
    <property type="entry name" value="NAD(P)-binding Rossmann-fold domains"/>
    <property type="match status" value="1"/>
</dbReference>